<dbReference type="AlphaFoldDB" id="A0A1H6FDC3"/>
<dbReference type="Proteomes" id="UP000236724">
    <property type="component" value="Unassembled WGS sequence"/>
</dbReference>
<dbReference type="Pfam" id="PF02452">
    <property type="entry name" value="PemK_toxin"/>
    <property type="match status" value="1"/>
</dbReference>
<dbReference type="RefSeq" id="WP_103921672.1">
    <property type="nucleotide sequence ID" value="NZ_FMSV02000543.1"/>
</dbReference>
<dbReference type="EMBL" id="FMSV02000543">
    <property type="protein sequence ID" value="SEH08090.1"/>
    <property type="molecule type" value="Genomic_DNA"/>
</dbReference>
<dbReference type="SUPFAM" id="SSF50118">
    <property type="entry name" value="Cell growth inhibitor/plasmid maintenance toxic component"/>
    <property type="match status" value="1"/>
</dbReference>
<evidence type="ECO:0000313" key="2">
    <source>
        <dbReference type="Proteomes" id="UP000236724"/>
    </source>
</evidence>
<evidence type="ECO:0000313" key="1">
    <source>
        <dbReference type="EMBL" id="SEH08090.1"/>
    </source>
</evidence>
<proteinExistence type="predicted"/>
<accession>A0A1H6FDC3</accession>
<dbReference type="Gene3D" id="2.30.30.110">
    <property type="match status" value="1"/>
</dbReference>
<protein>
    <submittedName>
        <fullName evidence="1">PemK-like protein</fullName>
    </submittedName>
</protein>
<organism evidence="1 2">
    <name type="scientific">Candidatus Venteria ishoeyi</name>
    <dbReference type="NCBI Taxonomy" id="1899563"/>
    <lineage>
        <taxon>Bacteria</taxon>
        <taxon>Pseudomonadati</taxon>
        <taxon>Pseudomonadota</taxon>
        <taxon>Gammaproteobacteria</taxon>
        <taxon>Thiotrichales</taxon>
        <taxon>Thiotrichaceae</taxon>
        <taxon>Venteria</taxon>
    </lineage>
</organism>
<reference evidence="1 2" key="1">
    <citation type="submission" date="2016-10" db="EMBL/GenBank/DDBJ databases">
        <authorList>
            <person name="de Groot N.N."/>
        </authorList>
    </citation>
    <scope>NUCLEOTIDE SEQUENCE [LARGE SCALE GENOMIC DNA]</scope>
    <source>
        <strain evidence="1">MBHS1</strain>
    </source>
</reference>
<keyword evidence="2" id="KW-1185">Reference proteome</keyword>
<dbReference type="InterPro" id="IPR003477">
    <property type="entry name" value="PemK-like"/>
</dbReference>
<dbReference type="OrthoDB" id="9813449at2"/>
<dbReference type="GO" id="GO:0003677">
    <property type="term" value="F:DNA binding"/>
    <property type="evidence" value="ECO:0007669"/>
    <property type="project" value="InterPro"/>
</dbReference>
<name>A0A1H6FDC3_9GAMM</name>
<dbReference type="InterPro" id="IPR011067">
    <property type="entry name" value="Plasmid_toxin/cell-grow_inhib"/>
</dbReference>
<gene>
    <name evidence="1" type="ORF">MBHS_03979</name>
</gene>
<sequence>MVTPSVGAIVLIPFPFSDLTNAKLRPAFVVAESGKDDWVCVQITSNPYADAEAIKIKESDFKTGSLQRVSYVRPGKLFTAGRIIFKRKIGMLADSKVDEIKESIINIIQSGK</sequence>